<proteinExistence type="predicted"/>
<evidence type="ECO:0000313" key="1">
    <source>
        <dbReference type="EMBL" id="RDB04353.1"/>
    </source>
</evidence>
<dbReference type="EMBL" id="QPIW01000017">
    <property type="protein sequence ID" value="RDB04353.1"/>
    <property type="molecule type" value="Genomic_DNA"/>
</dbReference>
<protein>
    <submittedName>
        <fullName evidence="1">Uncharacterized protein</fullName>
    </submittedName>
</protein>
<organism evidence="1 2">
    <name type="scientific">Runella aurantiaca</name>
    <dbReference type="NCBI Taxonomy" id="2282308"/>
    <lineage>
        <taxon>Bacteria</taxon>
        <taxon>Pseudomonadati</taxon>
        <taxon>Bacteroidota</taxon>
        <taxon>Cytophagia</taxon>
        <taxon>Cytophagales</taxon>
        <taxon>Spirosomataceae</taxon>
        <taxon>Runella</taxon>
    </lineage>
</organism>
<gene>
    <name evidence="1" type="ORF">DVG78_19345</name>
</gene>
<keyword evidence="2" id="KW-1185">Reference proteome</keyword>
<sequence>MAAPYLMRKNILLPFRLVFDMVSDILNLTLEKKWVVIPPEIPFSAVFKPVSSQFSLVRVIHNKLFCF</sequence>
<dbReference type="AlphaFoldDB" id="A0A369I9Z0"/>
<evidence type="ECO:0000313" key="2">
    <source>
        <dbReference type="Proteomes" id="UP000253141"/>
    </source>
</evidence>
<reference evidence="1 2" key="1">
    <citation type="submission" date="2018-07" db="EMBL/GenBank/DDBJ databases">
        <title>Genome analysis of Runella aurantiaca.</title>
        <authorList>
            <person name="Yang X."/>
        </authorList>
    </citation>
    <scope>NUCLEOTIDE SEQUENCE [LARGE SCALE GENOMIC DNA]</scope>
    <source>
        <strain evidence="1 2">YX9</strain>
    </source>
</reference>
<dbReference type="Proteomes" id="UP000253141">
    <property type="component" value="Unassembled WGS sequence"/>
</dbReference>
<name>A0A369I9Z0_9BACT</name>
<accession>A0A369I9Z0</accession>
<comment type="caution">
    <text evidence="1">The sequence shown here is derived from an EMBL/GenBank/DDBJ whole genome shotgun (WGS) entry which is preliminary data.</text>
</comment>